<protein>
    <recommendedName>
        <fullName evidence="3">WXG100 family type VII secretion target</fullName>
    </recommendedName>
</protein>
<accession>A0A1V8Q4M2</accession>
<dbReference type="GeneID" id="31606736"/>
<name>A0A1V8Q4M2_9BIFI</name>
<dbReference type="EMBL" id="WDPD01000001">
    <property type="protein sequence ID" value="KAB7462323.1"/>
    <property type="molecule type" value="Genomic_DNA"/>
</dbReference>
<dbReference type="Proteomes" id="UP000429211">
    <property type="component" value="Unassembled WGS sequence"/>
</dbReference>
<gene>
    <name evidence="1" type="ORF">GBB04_00605</name>
</gene>
<evidence type="ECO:0000313" key="2">
    <source>
        <dbReference type="Proteomes" id="UP000429211"/>
    </source>
</evidence>
<evidence type="ECO:0008006" key="3">
    <source>
        <dbReference type="Google" id="ProtNLM"/>
    </source>
</evidence>
<organism evidence="1 2">
    <name type="scientific">Bifidobacterium dentium</name>
    <dbReference type="NCBI Taxonomy" id="1689"/>
    <lineage>
        <taxon>Bacteria</taxon>
        <taxon>Bacillati</taxon>
        <taxon>Actinomycetota</taxon>
        <taxon>Actinomycetes</taxon>
        <taxon>Bifidobacteriales</taxon>
        <taxon>Bifidobacteriaceae</taxon>
        <taxon>Bifidobacterium</taxon>
    </lineage>
</organism>
<comment type="caution">
    <text evidence="1">The sequence shown here is derived from an EMBL/GenBank/DDBJ whole genome shotgun (WGS) entry which is preliminary data.</text>
</comment>
<dbReference type="AlphaFoldDB" id="A0A1V8Q4M2"/>
<dbReference type="Gene3D" id="1.10.287.1060">
    <property type="entry name" value="ESAT-6-like"/>
    <property type="match status" value="1"/>
</dbReference>
<sequence length="287" mass="29192">MTDSSSEPTYSWAKRVNDNKGLFESAGAIAKQALESSQQVSAAGSAAEKGLTEKIHGGFAKARIAITAVDALCKAIFGYSPVDEWIKKPFFGDWDDLRATANQWRALAESLSALQSAVRNVSSNVDETSWSGKAADLFVIRNNSLAETAGKGPQPCLEVAQALEALADEVDGTFDMVMDGIELLIELLAADAAEFSIPVVGPLVGTAQAAVDVGVAIDFAVKVTEYIATLLGAIADFVGVASTMVNLTSESQSALDQFGTGSGGASGGSATAGGGGGFGGGGGGGAW</sequence>
<proteinExistence type="predicted"/>
<evidence type="ECO:0000313" key="1">
    <source>
        <dbReference type="EMBL" id="KAB7462323.1"/>
    </source>
</evidence>
<reference evidence="1 2" key="1">
    <citation type="journal article" date="2019" name="Nat. Med.">
        <title>A library of human gut bacterial isolates paired with longitudinal multiomics data enables mechanistic microbiome research.</title>
        <authorList>
            <person name="Poyet M."/>
            <person name="Groussin M."/>
            <person name="Gibbons S.M."/>
            <person name="Avila-Pacheco J."/>
            <person name="Jiang X."/>
            <person name="Kearney S.M."/>
            <person name="Perrotta A.R."/>
            <person name="Berdy B."/>
            <person name="Zhao S."/>
            <person name="Lieberman T.D."/>
            <person name="Swanson P.K."/>
            <person name="Smith M."/>
            <person name="Roesemann S."/>
            <person name="Alexander J.E."/>
            <person name="Rich S.A."/>
            <person name="Livny J."/>
            <person name="Vlamakis H."/>
            <person name="Clish C."/>
            <person name="Bullock K."/>
            <person name="Deik A."/>
            <person name="Scott J."/>
            <person name="Pierce K.A."/>
            <person name="Xavier R.J."/>
            <person name="Alm E.J."/>
        </authorList>
    </citation>
    <scope>NUCLEOTIDE SEQUENCE [LARGE SCALE GENOMIC DNA]</scope>
    <source>
        <strain evidence="1 2">BIOML-A2</strain>
    </source>
</reference>
<dbReference type="RefSeq" id="WP_003839391.1">
    <property type="nucleotide sequence ID" value="NZ_CABKPB010000001.1"/>
</dbReference>